<keyword evidence="2" id="KW-1185">Reference proteome</keyword>
<evidence type="ECO:0000313" key="1">
    <source>
        <dbReference type="EMBL" id="AKU95078.1"/>
    </source>
</evidence>
<gene>
    <name evidence="1" type="ORF">AKJ09_01742</name>
</gene>
<dbReference type="AlphaFoldDB" id="A0A0K1PNH4"/>
<accession>A0A0K1PNH4</accession>
<dbReference type="Proteomes" id="UP000064967">
    <property type="component" value="Chromosome"/>
</dbReference>
<organism evidence="1 2">
    <name type="scientific">Labilithrix luteola</name>
    <dbReference type="NCBI Taxonomy" id="1391654"/>
    <lineage>
        <taxon>Bacteria</taxon>
        <taxon>Pseudomonadati</taxon>
        <taxon>Myxococcota</taxon>
        <taxon>Polyangia</taxon>
        <taxon>Polyangiales</taxon>
        <taxon>Labilitrichaceae</taxon>
        <taxon>Labilithrix</taxon>
    </lineage>
</organism>
<dbReference type="EMBL" id="CP012333">
    <property type="protein sequence ID" value="AKU95078.1"/>
    <property type="molecule type" value="Genomic_DNA"/>
</dbReference>
<proteinExistence type="predicted"/>
<protein>
    <submittedName>
        <fullName evidence="1">Uncharacterized protein</fullName>
    </submittedName>
</protein>
<dbReference type="KEGG" id="llu:AKJ09_01742"/>
<evidence type="ECO:0000313" key="2">
    <source>
        <dbReference type="Proteomes" id="UP000064967"/>
    </source>
</evidence>
<dbReference type="STRING" id="1391654.AKJ09_01742"/>
<sequence length="360" mass="38736">MPDEELVVRDIWPIGDRAFAIAQSSVLGIKVLEWEEADATWNYIDDGTQNDAFGKYTGGIWAPNGDEIYYAVDPGYIYHGKRSQPPATTWSWTRQKLKGNSLGDDIDRPDGYPYYSALNANYPALGVWGTSADDVYAWFANTIYHRTGVAGAAPEWVPEYTADDASASTEHIYFLAAAGTGSDEVWFSGARTTAPSSGACAVLVRKTAGNYQRIADGTLTSSTSRCTAKDGYQLIGGTEGWLTDIHMPSANRIIGLKGARDVLDVVASGDGYSVSVAQVPTSLVRKPLNSLWVALEGPWLSGLGIVVRSKSNVWDGGSFEISTVAYGGAALNQSLHRVRGTSNTNLWAIGVHNALHKTSP</sequence>
<reference evidence="1 2" key="1">
    <citation type="submission" date="2015-08" db="EMBL/GenBank/DDBJ databases">
        <authorList>
            <person name="Babu N.S."/>
            <person name="Beckwith C.J."/>
            <person name="Beseler K.G."/>
            <person name="Brison A."/>
            <person name="Carone J.V."/>
            <person name="Caskin T.P."/>
            <person name="Diamond M."/>
            <person name="Durham M.E."/>
            <person name="Foxe J.M."/>
            <person name="Go M."/>
            <person name="Henderson B.A."/>
            <person name="Jones I.B."/>
            <person name="McGettigan J.A."/>
            <person name="Micheletti S.J."/>
            <person name="Nasrallah M.E."/>
            <person name="Ortiz D."/>
            <person name="Piller C.R."/>
            <person name="Privatt S.R."/>
            <person name="Schneider S.L."/>
            <person name="Sharp S."/>
            <person name="Smith T.C."/>
            <person name="Stanton J.D."/>
            <person name="Ullery H.E."/>
            <person name="Wilson R.J."/>
            <person name="Serrano M.G."/>
            <person name="Buck G."/>
            <person name="Lee V."/>
            <person name="Wang Y."/>
            <person name="Carvalho R."/>
            <person name="Voegtly L."/>
            <person name="Shi R."/>
            <person name="Duckworth R."/>
            <person name="Johnson A."/>
            <person name="Loviza R."/>
            <person name="Walstead R."/>
            <person name="Shah Z."/>
            <person name="Kiflezghi M."/>
            <person name="Wade K."/>
            <person name="Ball S.L."/>
            <person name="Bradley K.W."/>
            <person name="Asai D.J."/>
            <person name="Bowman C.A."/>
            <person name="Russell D.A."/>
            <person name="Pope W.H."/>
            <person name="Jacobs-Sera D."/>
            <person name="Hendrix R.W."/>
            <person name="Hatfull G.F."/>
        </authorList>
    </citation>
    <scope>NUCLEOTIDE SEQUENCE [LARGE SCALE GENOMIC DNA]</scope>
    <source>
        <strain evidence="1 2">DSM 27648</strain>
    </source>
</reference>
<name>A0A0K1PNH4_9BACT</name>